<feature type="transmembrane region" description="Helical" evidence="2">
    <location>
        <begin position="123"/>
        <end position="139"/>
    </location>
</feature>
<evidence type="ECO:0000256" key="2">
    <source>
        <dbReference type="SAM" id="Phobius"/>
    </source>
</evidence>
<keyword evidence="2" id="KW-1133">Transmembrane helix</keyword>
<feature type="region of interest" description="Disordered" evidence="1">
    <location>
        <begin position="144"/>
        <end position="163"/>
    </location>
</feature>
<dbReference type="InterPro" id="IPR037185">
    <property type="entry name" value="EmrE-like"/>
</dbReference>
<keyword evidence="2" id="KW-0472">Membrane</keyword>
<proteinExistence type="predicted"/>
<protein>
    <recommendedName>
        <fullName evidence="5">Transmembrane protein 42</fullName>
    </recommendedName>
</protein>
<evidence type="ECO:0000313" key="4">
    <source>
        <dbReference type="Proteomes" id="UP001642405"/>
    </source>
</evidence>
<comment type="caution">
    <text evidence="3">The sequence shown here is derived from an EMBL/GenBank/DDBJ whole genome shotgun (WGS) entry which is preliminary data.</text>
</comment>
<feature type="compositionally biased region" description="Basic and acidic residues" evidence="1">
    <location>
        <begin position="144"/>
        <end position="153"/>
    </location>
</feature>
<dbReference type="Gene3D" id="1.10.3730.20">
    <property type="match status" value="1"/>
</dbReference>
<reference evidence="3 4" key="1">
    <citation type="submission" date="2024-01" db="EMBL/GenBank/DDBJ databases">
        <authorList>
            <person name="Allen C."/>
            <person name="Tagirdzhanova G."/>
        </authorList>
    </citation>
    <scope>NUCLEOTIDE SEQUENCE [LARGE SCALE GENOMIC DNA]</scope>
</reference>
<keyword evidence="2" id="KW-0812">Transmembrane</keyword>
<keyword evidence="4" id="KW-1185">Reference proteome</keyword>
<sequence>MDTPSTADSVPLMDRNDGADSINETPDAPLPVSPPANTLLQRNQWIGLALASGACAAFNGVFAKLYDTFFVLNLVFNGVMWTLFTRALKAGHSATQVSIMNTSANFVLTALLGLAIFSESLPPLWWAGAALLVAGNVIIGRKDEGKGSQEDKQPPQYNDEPSAELPVDEVDAVAVAMTTVSAAAATVGGVSHTAAANGAVTGAVAGAETLEPKGRRMSRRLAAQQQNS</sequence>
<evidence type="ECO:0000313" key="3">
    <source>
        <dbReference type="EMBL" id="CAK7211833.1"/>
    </source>
</evidence>
<feature type="transmembrane region" description="Helical" evidence="2">
    <location>
        <begin position="45"/>
        <end position="63"/>
    </location>
</feature>
<dbReference type="InterPro" id="IPR039632">
    <property type="entry name" value="TMEM42"/>
</dbReference>
<organism evidence="3 4">
    <name type="scientific">Sporothrix curviconia</name>
    <dbReference type="NCBI Taxonomy" id="1260050"/>
    <lineage>
        <taxon>Eukaryota</taxon>
        <taxon>Fungi</taxon>
        <taxon>Dikarya</taxon>
        <taxon>Ascomycota</taxon>
        <taxon>Pezizomycotina</taxon>
        <taxon>Sordariomycetes</taxon>
        <taxon>Sordariomycetidae</taxon>
        <taxon>Ophiostomatales</taxon>
        <taxon>Ophiostomataceae</taxon>
        <taxon>Sporothrix</taxon>
    </lineage>
</organism>
<name>A0ABP0AX37_9PEZI</name>
<dbReference type="Proteomes" id="UP001642405">
    <property type="component" value="Unassembled WGS sequence"/>
</dbReference>
<evidence type="ECO:0008006" key="5">
    <source>
        <dbReference type="Google" id="ProtNLM"/>
    </source>
</evidence>
<feature type="transmembrane region" description="Helical" evidence="2">
    <location>
        <begin position="69"/>
        <end position="87"/>
    </location>
</feature>
<dbReference type="PANTHER" id="PTHR31965:SF1">
    <property type="entry name" value="TRANSMEMBRANE PROTEIN 42"/>
    <property type="match status" value="1"/>
</dbReference>
<gene>
    <name evidence="3" type="ORF">SCUCBS95973_001258</name>
</gene>
<dbReference type="SUPFAM" id="SSF103481">
    <property type="entry name" value="Multidrug resistance efflux transporter EmrE"/>
    <property type="match status" value="1"/>
</dbReference>
<accession>A0ABP0AX37</accession>
<dbReference type="PANTHER" id="PTHR31965">
    <property type="entry name" value="TRANSMEMBRANE PROTEIN 42"/>
    <property type="match status" value="1"/>
</dbReference>
<evidence type="ECO:0000256" key="1">
    <source>
        <dbReference type="SAM" id="MobiDB-lite"/>
    </source>
</evidence>
<dbReference type="EMBL" id="CAWUHB010000004">
    <property type="protein sequence ID" value="CAK7211833.1"/>
    <property type="molecule type" value="Genomic_DNA"/>
</dbReference>
<feature type="region of interest" description="Disordered" evidence="1">
    <location>
        <begin position="1"/>
        <end position="33"/>
    </location>
</feature>